<evidence type="ECO:0000313" key="2">
    <source>
        <dbReference type="EMBL" id="GIH02363.1"/>
    </source>
</evidence>
<dbReference type="PANTHER" id="PTHR41700:SF1">
    <property type="entry name" value="N-ACETYLTRANSFERASE DOMAIN-CONTAINING PROTEIN"/>
    <property type="match status" value="1"/>
</dbReference>
<organism evidence="2 3">
    <name type="scientific">Rhizocola hellebori</name>
    <dbReference type="NCBI Taxonomy" id="1392758"/>
    <lineage>
        <taxon>Bacteria</taxon>
        <taxon>Bacillati</taxon>
        <taxon>Actinomycetota</taxon>
        <taxon>Actinomycetes</taxon>
        <taxon>Micromonosporales</taxon>
        <taxon>Micromonosporaceae</taxon>
        <taxon>Rhizocola</taxon>
    </lineage>
</organism>
<accession>A0A8J3Q2S6</accession>
<gene>
    <name evidence="2" type="ORF">Rhe02_04300</name>
</gene>
<dbReference type="PROSITE" id="PS51186">
    <property type="entry name" value="GNAT"/>
    <property type="match status" value="1"/>
</dbReference>
<dbReference type="AlphaFoldDB" id="A0A8J3Q2S6"/>
<dbReference type="RefSeq" id="WP_203906312.1">
    <property type="nucleotide sequence ID" value="NZ_BONY01000002.1"/>
</dbReference>
<keyword evidence="3" id="KW-1185">Reference proteome</keyword>
<dbReference type="GO" id="GO:0016747">
    <property type="term" value="F:acyltransferase activity, transferring groups other than amino-acyl groups"/>
    <property type="evidence" value="ECO:0007669"/>
    <property type="project" value="InterPro"/>
</dbReference>
<dbReference type="EMBL" id="BONY01000002">
    <property type="protein sequence ID" value="GIH02363.1"/>
    <property type="molecule type" value="Genomic_DNA"/>
</dbReference>
<dbReference type="InterPro" id="IPR000182">
    <property type="entry name" value="GNAT_dom"/>
</dbReference>
<dbReference type="Gene3D" id="3.40.630.30">
    <property type="match status" value="1"/>
</dbReference>
<name>A0A8J3Q2S6_9ACTN</name>
<comment type="caution">
    <text evidence="2">The sequence shown here is derived from an EMBL/GenBank/DDBJ whole genome shotgun (WGS) entry which is preliminary data.</text>
</comment>
<proteinExistence type="predicted"/>
<evidence type="ECO:0000259" key="1">
    <source>
        <dbReference type="PROSITE" id="PS51186"/>
    </source>
</evidence>
<dbReference type="InterPro" id="IPR016181">
    <property type="entry name" value="Acyl_CoA_acyltransferase"/>
</dbReference>
<sequence>MTALPTAAQEAARAAQAAGVQLREVADLAGFVAVQQLFEGIWKPDPHHPPVTTELLRALTKAGNYVVAAERQGRMVGACVAFFGPPGEAAMHSHIAGVVPDQAGRSVGYAVKLHQRAWALDRGVRTISWTFDPLVSRNAYFNLVKLGAAAGEYLPNFYGGMHDGINGGDETDRMLVRWELAAPRSGVTGAEQAVVALGRTAEGGPAIGSLDGDTLLVAVPVDVEALRANDSALARRWRGALREVLAPLMADGARVTGFDKTGSYVLRREGR</sequence>
<dbReference type="InterPro" id="IPR038764">
    <property type="entry name" value="GNAT_N_AcTrfase_prd"/>
</dbReference>
<evidence type="ECO:0000313" key="3">
    <source>
        <dbReference type="Proteomes" id="UP000612899"/>
    </source>
</evidence>
<dbReference type="PANTHER" id="PTHR41700">
    <property type="entry name" value="GCN5-RELATED N-ACETYLTRANSFERASE"/>
    <property type="match status" value="1"/>
</dbReference>
<dbReference type="SUPFAM" id="SSF55729">
    <property type="entry name" value="Acyl-CoA N-acyltransferases (Nat)"/>
    <property type="match status" value="1"/>
</dbReference>
<feature type="domain" description="N-acetyltransferase" evidence="1">
    <location>
        <begin position="20"/>
        <end position="179"/>
    </location>
</feature>
<protein>
    <recommendedName>
        <fullName evidence="1">N-acetyltransferase domain-containing protein</fullName>
    </recommendedName>
</protein>
<dbReference type="Proteomes" id="UP000612899">
    <property type="component" value="Unassembled WGS sequence"/>
</dbReference>
<reference evidence="2" key="1">
    <citation type="submission" date="2021-01" db="EMBL/GenBank/DDBJ databases">
        <title>Whole genome shotgun sequence of Rhizocola hellebori NBRC 109834.</title>
        <authorList>
            <person name="Komaki H."/>
            <person name="Tamura T."/>
        </authorList>
    </citation>
    <scope>NUCLEOTIDE SEQUENCE</scope>
    <source>
        <strain evidence="2">NBRC 109834</strain>
    </source>
</reference>